<dbReference type="PANTHER" id="PTHR19324">
    <property type="entry name" value="PERFORIN-LIKE PROTEIN 1"/>
    <property type="match status" value="1"/>
</dbReference>
<evidence type="ECO:0000313" key="4">
    <source>
        <dbReference type="Proteomes" id="UP000001593"/>
    </source>
</evidence>
<reference evidence="3 4" key="1">
    <citation type="journal article" date="2007" name="Science">
        <title>Sea anemone genome reveals ancestral eumetazoan gene repertoire and genomic organization.</title>
        <authorList>
            <person name="Putnam N.H."/>
            <person name="Srivastava M."/>
            <person name="Hellsten U."/>
            <person name="Dirks B."/>
            <person name="Chapman J."/>
            <person name="Salamov A."/>
            <person name="Terry A."/>
            <person name="Shapiro H."/>
            <person name="Lindquist E."/>
            <person name="Kapitonov V.V."/>
            <person name="Jurka J."/>
            <person name="Genikhovich G."/>
            <person name="Grigoriev I.V."/>
            <person name="Lucas S.M."/>
            <person name="Steele R.E."/>
            <person name="Finnerty J.R."/>
            <person name="Technau U."/>
            <person name="Martindale M.Q."/>
            <person name="Rokhsar D.S."/>
        </authorList>
    </citation>
    <scope>NUCLEOTIDE SEQUENCE [LARGE SCALE GENOMIC DNA]</scope>
    <source>
        <strain evidence="4">CH2 X CH6</strain>
    </source>
</reference>
<organism evidence="3 4">
    <name type="scientific">Nematostella vectensis</name>
    <name type="common">Starlet sea anemone</name>
    <dbReference type="NCBI Taxonomy" id="45351"/>
    <lineage>
        <taxon>Eukaryota</taxon>
        <taxon>Metazoa</taxon>
        <taxon>Cnidaria</taxon>
        <taxon>Anthozoa</taxon>
        <taxon>Hexacorallia</taxon>
        <taxon>Actiniaria</taxon>
        <taxon>Edwardsiidae</taxon>
        <taxon>Nematostella</taxon>
    </lineage>
</organism>
<evidence type="ECO:0000259" key="2">
    <source>
        <dbReference type="Pfam" id="PF16977"/>
    </source>
</evidence>
<keyword evidence="4" id="KW-1185">Reference proteome</keyword>
<dbReference type="HOGENOM" id="CLU_1373708_0_0_1"/>
<keyword evidence="1" id="KW-0472">Membrane</keyword>
<dbReference type="PhylomeDB" id="A7RXW2"/>
<sequence length="199" mass="22170">MTFLVIAIGTGMIEMIICRWFWWWCVGDNIRKCNGVMRDKIMIGDMVDDKGNPHHAVTLPVNKPFYLYAYGSNECQTIKGAHVKKELVHFDENNQAFHDGEGGANPFNGGLGTKSHRLTYCYYEPVQTMTITQVQDHVEKALFTGDQLDNKSQSSALAVAIGVGVACAMMGTATIAFFAKRLIGRKDEDDDDDTPRPDD</sequence>
<protein>
    <recommendedName>
        <fullName evidence="2">Apextrin C-terminal domain-containing protein</fullName>
    </recommendedName>
</protein>
<dbReference type="InParanoid" id="A7RXW2"/>
<proteinExistence type="predicted"/>
<feature type="transmembrane region" description="Helical" evidence="1">
    <location>
        <begin position="156"/>
        <end position="179"/>
    </location>
</feature>
<gene>
    <name evidence="3" type="ORF">NEMVEDRAFT_v1g241440</name>
</gene>
<dbReference type="PANTHER" id="PTHR19324:SF33">
    <property type="entry name" value="MUCIN-5AC"/>
    <property type="match status" value="1"/>
</dbReference>
<dbReference type="AlphaFoldDB" id="A7RXW2"/>
<evidence type="ECO:0000256" key="1">
    <source>
        <dbReference type="SAM" id="Phobius"/>
    </source>
</evidence>
<keyword evidence="1" id="KW-0812">Transmembrane</keyword>
<accession>A7RXW2</accession>
<name>A7RXW2_NEMVE</name>
<dbReference type="EMBL" id="DS469551">
    <property type="protein sequence ID" value="EDO43732.1"/>
    <property type="molecule type" value="Genomic_DNA"/>
</dbReference>
<dbReference type="InterPro" id="IPR031569">
    <property type="entry name" value="ApeC"/>
</dbReference>
<dbReference type="Pfam" id="PF16977">
    <property type="entry name" value="ApeC"/>
    <property type="match status" value="1"/>
</dbReference>
<feature type="domain" description="Apextrin C-terminal" evidence="2">
    <location>
        <begin position="47"/>
        <end position="123"/>
    </location>
</feature>
<keyword evidence="1" id="KW-1133">Transmembrane helix</keyword>
<dbReference type="Proteomes" id="UP000001593">
    <property type="component" value="Unassembled WGS sequence"/>
</dbReference>
<evidence type="ECO:0000313" key="3">
    <source>
        <dbReference type="EMBL" id="EDO43732.1"/>
    </source>
</evidence>